<evidence type="ECO:0000313" key="2">
    <source>
        <dbReference type="EMBL" id="VTZ48311.1"/>
    </source>
</evidence>
<evidence type="ECO:0000313" key="3">
    <source>
        <dbReference type="Proteomes" id="UP000485880"/>
    </source>
</evidence>
<dbReference type="RefSeq" id="WP_174510916.1">
    <property type="nucleotide sequence ID" value="NZ_CABFMQ020000001.1"/>
</dbReference>
<keyword evidence="3" id="KW-1185">Reference proteome</keyword>
<dbReference type="EMBL" id="CABFMQ020000001">
    <property type="protein sequence ID" value="VTZ48311.1"/>
    <property type="molecule type" value="Genomic_DNA"/>
</dbReference>
<proteinExistence type="predicted"/>
<organism evidence="2 3">
    <name type="scientific">Methylocella tundrae</name>
    <dbReference type="NCBI Taxonomy" id="227605"/>
    <lineage>
        <taxon>Bacteria</taxon>
        <taxon>Pseudomonadati</taxon>
        <taxon>Pseudomonadota</taxon>
        <taxon>Alphaproteobacteria</taxon>
        <taxon>Hyphomicrobiales</taxon>
        <taxon>Beijerinckiaceae</taxon>
        <taxon>Methylocella</taxon>
    </lineage>
</organism>
<keyword evidence="1" id="KW-0812">Transmembrane</keyword>
<accession>A0A8B6LZV0</accession>
<keyword evidence="1" id="KW-1133">Transmembrane helix</keyword>
<keyword evidence="1" id="KW-0472">Membrane</keyword>
<protein>
    <recommendedName>
        <fullName evidence="4">Copper resistance protein D domain-containing protein</fullName>
    </recommendedName>
</protein>
<evidence type="ECO:0008006" key="4">
    <source>
        <dbReference type="Google" id="ProtNLM"/>
    </source>
</evidence>
<feature type="transmembrane region" description="Helical" evidence="1">
    <location>
        <begin position="135"/>
        <end position="155"/>
    </location>
</feature>
<dbReference type="Proteomes" id="UP000485880">
    <property type="component" value="Unassembled WGS sequence"/>
</dbReference>
<name>A0A8B6LZV0_METTU</name>
<gene>
    <name evidence="2" type="ORF">MPC4_10261</name>
</gene>
<reference evidence="2 3" key="1">
    <citation type="submission" date="2019-05" db="EMBL/GenBank/DDBJ databases">
        <authorList>
            <person name="Farhan Ul Haque M."/>
        </authorList>
    </citation>
    <scope>NUCLEOTIDE SEQUENCE [LARGE SCALE GENOMIC DNA]</scope>
    <source>
        <strain evidence="2">2</strain>
    </source>
</reference>
<sequence>MNDIIAARAIHVLAVVIWIGGVAMITLSVLPAARRGDLGPNRIAAFEAIERRFSGHARIAVLLVGLSGLYMLYRLDIWARFRLAEFWWMHAMVFVWLVFAILLFIAEPLILHRRFHEWGRRDPDGALAALQRGHWVLLALSLVTIFGAVAGSQGWSLF</sequence>
<feature type="transmembrane region" description="Helical" evidence="1">
    <location>
        <begin position="93"/>
        <end position="111"/>
    </location>
</feature>
<evidence type="ECO:0000256" key="1">
    <source>
        <dbReference type="SAM" id="Phobius"/>
    </source>
</evidence>
<comment type="caution">
    <text evidence="2">The sequence shown here is derived from an EMBL/GenBank/DDBJ whole genome shotgun (WGS) entry which is preliminary data.</text>
</comment>
<dbReference type="AlphaFoldDB" id="A0A8B6LZV0"/>
<feature type="transmembrane region" description="Helical" evidence="1">
    <location>
        <begin position="12"/>
        <end position="33"/>
    </location>
</feature>
<feature type="transmembrane region" description="Helical" evidence="1">
    <location>
        <begin position="53"/>
        <end position="73"/>
    </location>
</feature>